<comment type="caution">
    <text evidence="1">The sequence shown here is derived from an EMBL/GenBank/DDBJ whole genome shotgun (WGS) entry which is preliminary data.</text>
</comment>
<reference evidence="2" key="1">
    <citation type="submission" date="2023-07" db="EMBL/GenBank/DDBJ databases">
        <title>Description of novel Chryseobacterium sp. strain C-2.</title>
        <authorList>
            <person name="Saticioglu I.B."/>
        </authorList>
    </citation>
    <scope>NUCLEOTIDE SEQUENCE [LARGE SCALE GENOMIC DNA]</scope>
    <source>
        <strain evidence="2">C-2</strain>
    </source>
</reference>
<proteinExistence type="predicted"/>
<protein>
    <submittedName>
        <fullName evidence="1">Uncharacterized protein</fullName>
    </submittedName>
</protein>
<dbReference type="Proteomes" id="UP000603715">
    <property type="component" value="Unassembled WGS sequence"/>
</dbReference>
<evidence type="ECO:0000313" key="2">
    <source>
        <dbReference type="Proteomes" id="UP000603715"/>
    </source>
</evidence>
<gene>
    <name evidence="1" type="ORF">IEW27_19400</name>
</gene>
<keyword evidence="2" id="KW-1185">Reference proteome</keyword>
<organism evidence="1 2">
    <name type="scientific">Chryseobacterium muglaense</name>
    <dbReference type="NCBI Taxonomy" id="2893752"/>
    <lineage>
        <taxon>Bacteria</taxon>
        <taxon>Pseudomonadati</taxon>
        <taxon>Bacteroidota</taxon>
        <taxon>Flavobacteriia</taxon>
        <taxon>Flavobacteriales</taxon>
        <taxon>Weeksellaceae</taxon>
        <taxon>Chryseobacterium group</taxon>
        <taxon>Chryseobacterium</taxon>
    </lineage>
</organism>
<sequence length="111" mass="13253">MKHCIITFYKLGNHSLHFKESGDIFVSDENIVDEILKMKIFENGLQALFEYNGTEYMTSENFKIENEDSIVKFVRELAKNDEIESIDMYYCFTFSFPDEYVYNSLDWKPQE</sequence>
<dbReference type="EMBL" id="JACXXP010000040">
    <property type="protein sequence ID" value="MBD3906754.1"/>
    <property type="molecule type" value="Genomic_DNA"/>
</dbReference>
<dbReference type="RefSeq" id="WP_191181144.1">
    <property type="nucleotide sequence ID" value="NZ_JACXXP010000040.1"/>
</dbReference>
<accession>A0ABR8M942</accession>
<evidence type="ECO:0000313" key="1">
    <source>
        <dbReference type="EMBL" id="MBD3906754.1"/>
    </source>
</evidence>
<name>A0ABR8M942_9FLAO</name>